<dbReference type="Proteomes" id="UP000245634">
    <property type="component" value="Unassembled WGS sequence"/>
</dbReference>
<dbReference type="RefSeq" id="WP_109686821.1">
    <property type="nucleotide sequence ID" value="NZ_QGGL01000003.1"/>
</dbReference>
<accession>A0A316DGB7</accession>
<reference evidence="1 2" key="1">
    <citation type="submission" date="2018-05" db="EMBL/GenBank/DDBJ databases">
        <title>Genomic Encyclopedia of Type Strains, Phase IV (KMG-IV): sequencing the most valuable type-strain genomes for metagenomic binning, comparative biology and taxonomic classification.</title>
        <authorList>
            <person name="Goeker M."/>
        </authorList>
    </citation>
    <scope>NUCLEOTIDE SEQUENCE [LARGE SCALE GENOMIC DNA]</scope>
    <source>
        <strain evidence="1 2">DSM 18773</strain>
    </source>
</reference>
<sequence length="362" mass="41883">MSVGTLVQGQDLIRLRHEALSKRFDASSGSKIINLYRDLLGETDMKRMSLKDASDLCLKQALLLGSDVVQQFFYAMEGKTAKRLALFQIDRSKISAFAREHFPQAFNDVGLGDFYNNFTLREVGESPSIIGFTRRDGYLEVRWAQLRKTRNDDHTENYYYYSVASKIFLATRICYMLFDSIRRGDVESSWRLSVMPEYKDKLVEFLKCEVDDVMKFPLGWALQEKLIKSMELSATMDKYPQIFNSPEENKITGAKFEKKQPKFKRIHPTDDDGTFTEAETHLIVECLEDHDYQLVQISYIKQLGDEYAHLEVFLEGEIQIRKGLMMEGEIDDVVRELLQRSSVVSRPTYKPHPDTGQLQANI</sequence>
<evidence type="ECO:0000313" key="1">
    <source>
        <dbReference type="EMBL" id="PWK15613.1"/>
    </source>
</evidence>
<gene>
    <name evidence="1" type="ORF">C7459_103153</name>
</gene>
<dbReference type="AlphaFoldDB" id="A0A316DGB7"/>
<name>A0A316DGB7_9BACL</name>
<evidence type="ECO:0000313" key="2">
    <source>
        <dbReference type="Proteomes" id="UP000245634"/>
    </source>
</evidence>
<proteinExistence type="predicted"/>
<dbReference type="EMBL" id="QGGL01000003">
    <property type="protein sequence ID" value="PWK15613.1"/>
    <property type="molecule type" value="Genomic_DNA"/>
</dbReference>
<organism evidence="1 2">
    <name type="scientific">Tumebacillus permanentifrigoris</name>
    <dbReference type="NCBI Taxonomy" id="378543"/>
    <lineage>
        <taxon>Bacteria</taxon>
        <taxon>Bacillati</taxon>
        <taxon>Bacillota</taxon>
        <taxon>Bacilli</taxon>
        <taxon>Bacillales</taxon>
        <taxon>Alicyclobacillaceae</taxon>
        <taxon>Tumebacillus</taxon>
    </lineage>
</organism>
<protein>
    <submittedName>
        <fullName evidence="1">Uncharacterized protein</fullName>
    </submittedName>
</protein>
<keyword evidence="2" id="KW-1185">Reference proteome</keyword>
<comment type="caution">
    <text evidence="1">The sequence shown here is derived from an EMBL/GenBank/DDBJ whole genome shotgun (WGS) entry which is preliminary data.</text>
</comment>